<dbReference type="InterPro" id="IPR032711">
    <property type="entry name" value="SoxY"/>
</dbReference>
<dbReference type="RefSeq" id="WP_029313806.1">
    <property type="nucleotide sequence ID" value="NZ_FTNE01000022.1"/>
</dbReference>
<dbReference type="NCBIfam" id="TIGR04488">
    <property type="entry name" value="SoxY_true_GGCGG"/>
    <property type="match status" value="1"/>
</dbReference>
<dbReference type="AlphaFoldDB" id="A0A8G2CML1"/>
<sequence length="166" mass="16887">MDFIGQVIGVGPKRRDVLRAVAAGAAAGIALPHLASATIAPPAVSSYPAEAFRQTEKNPALQAMFGTSALTDTADVRMEAPDIAENGAVVPITFDANLPGITAAGVLALDNPFILACAYKIPAGTSPAISSRIKLAKTTNVISVIQSKGQLMSTSKQVKVTLGGCG</sequence>
<evidence type="ECO:0000313" key="3">
    <source>
        <dbReference type="Proteomes" id="UP000186308"/>
    </source>
</evidence>
<protein>
    <submittedName>
        <fullName evidence="2">Thiosulfate-binding protein SoxY</fullName>
    </submittedName>
</protein>
<proteinExistence type="predicted"/>
<dbReference type="InterPro" id="IPR016568">
    <property type="entry name" value="Sulphur_oxidation_SoxY"/>
</dbReference>
<keyword evidence="3" id="KW-1185">Reference proteome</keyword>
<dbReference type="EMBL" id="FTNE01000022">
    <property type="protein sequence ID" value="SIR26117.1"/>
    <property type="molecule type" value="Genomic_DNA"/>
</dbReference>
<comment type="caution">
    <text evidence="2">The sequence shown here is derived from an EMBL/GenBank/DDBJ whole genome shotgun (WGS) entry which is preliminary data.</text>
</comment>
<dbReference type="Proteomes" id="UP000186308">
    <property type="component" value="Unassembled WGS sequence"/>
</dbReference>
<dbReference type="InterPro" id="IPR006311">
    <property type="entry name" value="TAT_signal"/>
</dbReference>
<gene>
    <name evidence="2" type="ORF">SAMN05421828_1225</name>
</gene>
<dbReference type="Gene3D" id="2.60.40.2470">
    <property type="entry name" value="SoxY domain"/>
    <property type="match status" value="1"/>
</dbReference>
<reference evidence="2 3" key="1">
    <citation type="submission" date="2017-01" db="EMBL/GenBank/DDBJ databases">
        <authorList>
            <person name="Varghese N."/>
            <person name="Submissions S."/>
        </authorList>
    </citation>
    <scope>NUCLEOTIDE SEQUENCE [LARGE SCALE GENOMIC DNA]</scope>
    <source>
        <strain evidence="2 3">ATCC 35905</strain>
    </source>
</reference>
<organism evidence="2 3">
    <name type="scientific">Acidiphilium rubrum</name>
    <dbReference type="NCBI Taxonomy" id="526"/>
    <lineage>
        <taxon>Bacteria</taxon>
        <taxon>Pseudomonadati</taxon>
        <taxon>Pseudomonadota</taxon>
        <taxon>Alphaproteobacteria</taxon>
        <taxon>Acetobacterales</taxon>
        <taxon>Acidocellaceae</taxon>
        <taxon>Acidiphilium</taxon>
    </lineage>
</organism>
<evidence type="ECO:0000313" key="2">
    <source>
        <dbReference type="EMBL" id="SIR26117.1"/>
    </source>
</evidence>
<feature type="domain" description="Ig-like SoxY" evidence="1">
    <location>
        <begin position="62"/>
        <end position="165"/>
    </location>
</feature>
<accession>A0A8G2CML1</accession>
<name>A0A8G2CML1_ACIRU</name>
<dbReference type="InterPro" id="IPR038162">
    <property type="entry name" value="SoxY_sf"/>
</dbReference>
<dbReference type="PIRSF" id="PIRSF010312">
    <property type="entry name" value="Sulphur_oxidation_SoxY"/>
    <property type="match status" value="1"/>
</dbReference>
<dbReference type="PROSITE" id="PS51318">
    <property type="entry name" value="TAT"/>
    <property type="match status" value="1"/>
</dbReference>
<evidence type="ECO:0000259" key="1">
    <source>
        <dbReference type="Pfam" id="PF13501"/>
    </source>
</evidence>
<dbReference type="OrthoDB" id="9804570at2"/>
<dbReference type="Pfam" id="PF13501">
    <property type="entry name" value="SoxY"/>
    <property type="match status" value="1"/>
</dbReference>